<dbReference type="EMBL" id="BARU01038434">
    <property type="protein sequence ID" value="GAH84638.1"/>
    <property type="molecule type" value="Genomic_DNA"/>
</dbReference>
<evidence type="ECO:0000256" key="4">
    <source>
        <dbReference type="ARBA" id="ARBA00022837"/>
    </source>
</evidence>
<dbReference type="PANTHER" id="PTHR12682:SF11">
    <property type="entry name" value="PROTEIN ARCHEASE"/>
    <property type="match status" value="1"/>
</dbReference>
<dbReference type="PANTHER" id="PTHR12682">
    <property type="entry name" value="ARCHEASE"/>
    <property type="match status" value="1"/>
</dbReference>
<dbReference type="GO" id="GO:0046872">
    <property type="term" value="F:metal ion binding"/>
    <property type="evidence" value="ECO:0007669"/>
    <property type="project" value="UniProtKB-KW"/>
</dbReference>
<feature type="non-terminal residue" evidence="6">
    <location>
        <position position="1"/>
    </location>
</feature>
<feature type="domain" description="Archease" evidence="5">
    <location>
        <begin position="1"/>
        <end position="129"/>
    </location>
</feature>
<evidence type="ECO:0000256" key="2">
    <source>
        <dbReference type="ARBA" id="ARBA00022694"/>
    </source>
</evidence>
<keyword evidence="4" id="KW-0106">Calcium</keyword>
<dbReference type="GO" id="GO:0008033">
    <property type="term" value="P:tRNA processing"/>
    <property type="evidence" value="ECO:0007669"/>
    <property type="project" value="UniProtKB-KW"/>
</dbReference>
<reference evidence="6" key="1">
    <citation type="journal article" date="2014" name="Front. Microbiol.">
        <title>High frequency of phylogenetically diverse reductive dehalogenase-homologous genes in deep subseafloor sedimentary metagenomes.</title>
        <authorList>
            <person name="Kawai M."/>
            <person name="Futagami T."/>
            <person name="Toyoda A."/>
            <person name="Takaki Y."/>
            <person name="Nishi S."/>
            <person name="Hori S."/>
            <person name="Arai W."/>
            <person name="Tsubouchi T."/>
            <person name="Morono Y."/>
            <person name="Uchiyama I."/>
            <person name="Ito T."/>
            <person name="Fujiyama A."/>
            <person name="Inagaki F."/>
            <person name="Takami H."/>
        </authorList>
    </citation>
    <scope>NUCLEOTIDE SEQUENCE</scope>
    <source>
        <strain evidence="6">Expedition CK06-06</strain>
    </source>
</reference>
<comment type="similarity">
    <text evidence="1">Belongs to the archease family.</text>
</comment>
<dbReference type="InterPro" id="IPR023572">
    <property type="entry name" value="Archease_dom"/>
</dbReference>
<proteinExistence type="inferred from homology"/>
<dbReference type="SUPFAM" id="SSF69819">
    <property type="entry name" value="MTH1598-like"/>
    <property type="match status" value="1"/>
</dbReference>
<evidence type="ECO:0000256" key="1">
    <source>
        <dbReference type="ARBA" id="ARBA00007963"/>
    </source>
</evidence>
<dbReference type="InterPro" id="IPR002804">
    <property type="entry name" value="Archease"/>
</dbReference>
<dbReference type="InterPro" id="IPR036820">
    <property type="entry name" value="Archease_dom_sf"/>
</dbReference>
<accession>X1KRL9</accession>
<evidence type="ECO:0000256" key="3">
    <source>
        <dbReference type="ARBA" id="ARBA00022723"/>
    </source>
</evidence>
<dbReference type="Pfam" id="PF01951">
    <property type="entry name" value="Archease"/>
    <property type="match status" value="1"/>
</dbReference>
<organism evidence="6">
    <name type="scientific">marine sediment metagenome</name>
    <dbReference type="NCBI Taxonomy" id="412755"/>
    <lineage>
        <taxon>unclassified sequences</taxon>
        <taxon>metagenomes</taxon>
        <taxon>ecological metagenomes</taxon>
    </lineage>
</organism>
<comment type="caution">
    <text evidence="6">The sequence shown here is derived from an EMBL/GenBank/DDBJ whole genome shotgun (WGS) entry which is preliminary data.</text>
</comment>
<name>X1KRL9_9ZZZZ</name>
<dbReference type="AlphaFoldDB" id="X1KRL9"/>
<evidence type="ECO:0000259" key="5">
    <source>
        <dbReference type="Pfam" id="PF01951"/>
    </source>
</evidence>
<evidence type="ECO:0000313" key="6">
    <source>
        <dbReference type="EMBL" id="GAH84638.1"/>
    </source>
</evidence>
<gene>
    <name evidence="6" type="ORF">S03H2_59748</name>
</gene>
<dbReference type="Gene3D" id="3.55.10.10">
    <property type="entry name" value="Archease domain"/>
    <property type="match status" value="1"/>
</dbReference>
<keyword evidence="2" id="KW-0819">tRNA processing</keyword>
<keyword evidence="3" id="KW-0479">Metal-binding</keyword>
<protein>
    <recommendedName>
        <fullName evidence="5">Archease domain-containing protein</fullName>
    </recommendedName>
</protein>
<sequence>EHTADMGLVAYGKSLAEAFANAAYGLFSLIVEPNRVKEKESRKVTVQAQDAESLLFNWINELIYIFEVERLLFKSFDITDFTGQSLEATCGGEKYDPSRHQLKTGVKSATYHMLKVDGEKNRVQVIFDV</sequence>